<evidence type="ECO:0000313" key="2">
    <source>
        <dbReference type="EMBL" id="MXY92739.1"/>
    </source>
</evidence>
<proteinExistence type="predicted"/>
<feature type="region of interest" description="Disordered" evidence="1">
    <location>
        <begin position="1"/>
        <end position="20"/>
    </location>
</feature>
<comment type="caution">
    <text evidence="2">The sequence shown here is derived from an EMBL/GenBank/DDBJ whole genome shotgun (WGS) entry which is preliminary data.</text>
</comment>
<sequence>MTLSRLQPPASPGHGPTANSLADFAPQSILALAAEPRRAAAVLIEPVEEIHRLVGWQTVELSEQAGPNESKAALVGAISRLESQFSIALWDVKKQRPRLHTPGEAAFDGVGQAFAVADLQPPLRVWMAGLSGGGSLTAGEAALAGALCNPVATYLPGPYQSTRALTGELQALRPDVILIVGGREQIAPQSQEQVMALSRLVIEAAAALPEGNRPVFCFAGNSQLAGAALASWRQATGGGEAAAAGNVFTASGSYSATALHSVLERLHWQRSLSLPAMQDIAGWLDQTVELSSTHWAFAQAVRLWRRRQQLPALHGLYAAEDRWLHVWTWEMPDQEREGLRINCVRPGERPDILADWPPVRLVSGRWPAQWPRPSQPPPVLGPQGSKALPAYWWDPLGLVPAVAGIGRNAPEAVLQVLTADLLMENGREFAAA</sequence>
<dbReference type="EMBL" id="VXRG01000040">
    <property type="protein sequence ID" value="MXY92739.1"/>
    <property type="molecule type" value="Genomic_DNA"/>
</dbReference>
<evidence type="ECO:0000256" key="1">
    <source>
        <dbReference type="SAM" id="MobiDB-lite"/>
    </source>
</evidence>
<dbReference type="AlphaFoldDB" id="A0A6B0YRV5"/>
<gene>
    <name evidence="2" type="ORF">F4Y42_04730</name>
</gene>
<protein>
    <submittedName>
        <fullName evidence="2">Uncharacterized protein</fullName>
    </submittedName>
</protein>
<reference evidence="2" key="1">
    <citation type="submission" date="2019-09" db="EMBL/GenBank/DDBJ databases">
        <title>Characterisation of the sponge microbiome using genome-centric metagenomics.</title>
        <authorList>
            <person name="Engelberts J.P."/>
            <person name="Robbins S.J."/>
            <person name="De Goeij J.M."/>
            <person name="Aranda M."/>
            <person name="Bell S.C."/>
            <person name="Webster N.S."/>
        </authorList>
    </citation>
    <scope>NUCLEOTIDE SEQUENCE</scope>
    <source>
        <strain evidence="2">SB0664_bin_27</strain>
    </source>
</reference>
<organism evidence="2">
    <name type="scientific">Caldilineaceae bacterium SB0664_bin_27</name>
    <dbReference type="NCBI Taxonomy" id="2605260"/>
    <lineage>
        <taxon>Bacteria</taxon>
        <taxon>Bacillati</taxon>
        <taxon>Chloroflexota</taxon>
        <taxon>Caldilineae</taxon>
        <taxon>Caldilineales</taxon>
        <taxon>Caldilineaceae</taxon>
    </lineage>
</organism>
<name>A0A6B0YRV5_9CHLR</name>
<accession>A0A6B0YRV5</accession>